<name>A0A7W3U1A8_9GAMM</name>
<evidence type="ECO:0000313" key="2">
    <source>
        <dbReference type="EMBL" id="MBB1087087.1"/>
    </source>
</evidence>
<dbReference type="AlphaFoldDB" id="A0A7W3U1A8"/>
<feature type="compositionally biased region" description="Basic residues" evidence="1">
    <location>
        <begin position="70"/>
        <end position="80"/>
    </location>
</feature>
<dbReference type="RefSeq" id="WP_182667873.1">
    <property type="nucleotide sequence ID" value="NZ_JACHTE010000001.1"/>
</dbReference>
<gene>
    <name evidence="2" type="ORF">H4F99_01140</name>
</gene>
<organism evidence="2 3">
    <name type="scientific">Marilutibacter penaei</name>
    <dbReference type="NCBI Taxonomy" id="2759900"/>
    <lineage>
        <taxon>Bacteria</taxon>
        <taxon>Pseudomonadati</taxon>
        <taxon>Pseudomonadota</taxon>
        <taxon>Gammaproteobacteria</taxon>
        <taxon>Lysobacterales</taxon>
        <taxon>Lysobacteraceae</taxon>
        <taxon>Marilutibacter</taxon>
    </lineage>
</organism>
<protein>
    <submittedName>
        <fullName evidence="2">Uncharacterized protein</fullName>
    </submittedName>
</protein>
<reference evidence="2 3" key="1">
    <citation type="submission" date="2020-07" db="EMBL/GenBank/DDBJ databases">
        <authorList>
            <person name="Xu S."/>
            <person name="Li A."/>
        </authorList>
    </citation>
    <scope>NUCLEOTIDE SEQUENCE [LARGE SCALE GENOMIC DNA]</scope>
    <source>
        <strain evidence="2 3">SG-8</strain>
    </source>
</reference>
<dbReference type="Proteomes" id="UP000552587">
    <property type="component" value="Unassembled WGS sequence"/>
</dbReference>
<comment type="caution">
    <text evidence="2">The sequence shown here is derived from an EMBL/GenBank/DDBJ whole genome shotgun (WGS) entry which is preliminary data.</text>
</comment>
<feature type="region of interest" description="Disordered" evidence="1">
    <location>
        <begin position="1"/>
        <end position="21"/>
    </location>
</feature>
<sequence length="80" mass="8366">MPRSKGSEKPSGEPVGGDVSLHKRLESARISADIARFEGAGGHIERLGTTQVLKKVGLPEPRDGSAASGPRRRGRPPAKG</sequence>
<keyword evidence="3" id="KW-1185">Reference proteome</keyword>
<feature type="compositionally biased region" description="Basic and acidic residues" evidence="1">
    <location>
        <begin position="1"/>
        <end position="11"/>
    </location>
</feature>
<evidence type="ECO:0000313" key="3">
    <source>
        <dbReference type="Proteomes" id="UP000552587"/>
    </source>
</evidence>
<feature type="region of interest" description="Disordered" evidence="1">
    <location>
        <begin position="51"/>
        <end position="80"/>
    </location>
</feature>
<dbReference type="EMBL" id="JACHTE010000001">
    <property type="protein sequence ID" value="MBB1087087.1"/>
    <property type="molecule type" value="Genomic_DNA"/>
</dbReference>
<evidence type="ECO:0000256" key="1">
    <source>
        <dbReference type="SAM" id="MobiDB-lite"/>
    </source>
</evidence>
<proteinExistence type="predicted"/>
<accession>A0A7W3U1A8</accession>